<dbReference type="Proteomes" id="UP000240987">
    <property type="component" value="Unassembled WGS sequence"/>
</dbReference>
<dbReference type="SUPFAM" id="SSF52402">
    <property type="entry name" value="Adenine nucleotide alpha hydrolases-like"/>
    <property type="match status" value="2"/>
</dbReference>
<dbReference type="PANTHER" id="PTHR46268">
    <property type="entry name" value="STRESS RESPONSE PROTEIN NHAX"/>
    <property type="match status" value="1"/>
</dbReference>
<dbReference type="PRINTS" id="PR01438">
    <property type="entry name" value="UNVRSLSTRESS"/>
</dbReference>
<accession>A0A2T3JAG1</accession>
<organism evidence="3 4">
    <name type="scientific">Photobacterium frigidiphilum</name>
    <dbReference type="NCBI Taxonomy" id="264736"/>
    <lineage>
        <taxon>Bacteria</taxon>
        <taxon>Pseudomonadati</taxon>
        <taxon>Pseudomonadota</taxon>
        <taxon>Gammaproteobacteria</taxon>
        <taxon>Vibrionales</taxon>
        <taxon>Vibrionaceae</taxon>
        <taxon>Photobacterium</taxon>
    </lineage>
</organism>
<name>A0A2T3JAG1_9GAMM</name>
<reference evidence="3 4" key="1">
    <citation type="submission" date="2018-01" db="EMBL/GenBank/DDBJ databases">
        <title>Whole genome sequencing of Histamine producing bacteria.</title>
        <authorList>
            <person name="Butler K."/>
        </authorList>
    </citation>
    <scope>NUCLEOTIDE SEQUENCE [LARGE SCALE GENOMIC DNA]</scope>
    <source>
        <strain evidence="3 4">JCM 12947</strain>
    </source>
</reference>
<protein>
    <submittedName>
        <fullName evidence="3">Universal stress protein UspA</fullName>
    </submittedName>
</protein>
<comment type="caution">
    <text evidence="3">The sequence shown here is derived from an EMBL/GenBank/DDBJ whole genome shotgun (WGS) entry which is preliminary data.</text>
</comment>
<dbReference type="Gene3D" id="3.40.50.12370">
    <property type="match status" value="1"/>
</dbReference>
<gene>
    <name evidence="3" type="ORF">C9J12_20545</name>
</gene>
<dbReference type="RefSeq" id="WP_107244401.1">
    <property type="nucleotide sequence ID" value="NZ_PYMJ01000026.1"/>
</dbReference>
<proteinExistence type="inferred from homology"/>
<dbReference type="AlphaFoldDB" id="A0A2T3JAG1"/>
<feature type="domain" description="UspA" evidence="2">
    <location>
        <begin position="1"/>
        <end position="155"/>
    </location>
</feature>
<dbReference type="Pfam" id="PF00582">
    <property type="entry name" value="Usp"/>
    <property type="match status" value="2"/>
</dbReference>
<evidence type="ECO:0000313" key="3">
    <source>
        <dbReference type="EMBL" id="PSU45836.1"/>
    </source>
</evidence>
<comment type="similarity">
    <text evidence="1">Belongs to the universal stress protein A family.</text>
</comment>
<evidence type="ECO:0000256" key="1">
    <source>
        <dbReference type="ARBA" id="ARBA00008791"/>
    </source>
</evidence>
<dbReference type="EMBL" id="PYMJ01000026">
    <property type="protein sequence ID" value="PSU45836.1"/>
    <property type="molecule type" value="Genomic_DNA"/>
</dbReference>
<dbReference type="CDD" id="cd00293">
    <property type="entry name" value="USP-like"/>
    <property type="match status" value="2"/>
</dbReference>
<keyword evidence="4" id="KW-1185">Reference proteome</keyword>
<evidence type="ECO:0000259" key="2">
    <source>
        <dbReference type="Pfam" id="PF00582"/>
    </source>
</evidence>
<dbReference type="PANTHER" id="PTHR46268:SF15">
    <property type="entry name" value="UNIVERSAL STRESS PROTEIN HP_0031"/>
    <property type="match status" value="1"/>
</dbReference>
<dbReference type="InterPro" id="IPR006015">
    <property type="entry name" value="Universal_stress_UspA"/>
</dbReference>
<dbReference type="OrthoDB" id="9804721at2"/>
<dbReference type="InterPro" id="IPR006016">
    <property type="entry name" value="UspA"/>
</dbReference>
<feature type="domain" description="UspA" evidence="2">
    <location>
        <begin position="212"/>
        <end position="282"/>
    </location>
</feature>
<sequence>MKNIIACIDGSSMSTTVCDASIWAAKHLDVPLKILHVLDKSEYPVTSELSGSIGLGSREQLLEDLTALDEQRSKLALKHGKYLLADMMERANQQGLPNVIKQQRHGDFVESLLDIEAETRLLVIGKSGEAHQNQTTAIGSQLESVIRSIKAHTLVAIKPFNEPKSFMIAFDGSDISQKLIDKAIKTPLLNGLTCHLVMVKDENDRTESFHVAAKKLHAENIDVLEKIIEGDIHSALVHYQTHNDIGLIVMGAYGHSRVRQFFLGSNTTEMLTKSQVPLLLIR</sequence>
<evidence type="ECO:0000313" key="4">
    <source>
        <dbReference type="Proteomes" id="UP000240987"/>
    </source>
</evidence>